<sequence>MKQVYANILLEGCFWLCAFGETAAIVLPRIFPSKLPVGVRVLLDALGGPDTRPISYPFIIGTTLMSLAGLLRWQCYRTLGRFFTYRLSIRKDHQL</sequence>
<evidence type="ECO:0000256" key="1">
    <source>
        <dbReference type="SAM" id="Phobius"/>
    </source>
</evidence>
<dbReference type="RefSeq" id="XP_007318399.1">
    <property type="nucleotide sequence ID" value="XM_007318337.1"/>
</dbReference>
<dbReference type="HOGENOM" id="CLU_2378554_0_0_1"/>
<gene>
    <name evidence="2" type="ORF">SERLADRAFT_389488</name>
</gene>
<dbReference type="OrthoDB" id="2690409at2759"/>
<keyword evidence="1" id="KW-0812">Transmembrane</keyword>
<dbReference type="Proteomes" id="UP000008064">
    <property type="component" value="Unassembled WGS sequence"/>
</dbReference>
<protein>
    <submittedName>
        <fullName evidence="2">Uncharacterized protein</fullName>
    </submittedName>
</protein>
<accession>F8NWH6</accession>
<dbReference type="EMBL" id="GL945434">
    <property type="protein sequence ID" value="EGO24380.1"/>
    <property type="molecule type" value="Genomic_DNA"/>
</dbReference>
<keyword evidence="1" id="KW-0472">Membrane</keyword>
<name>F8NWH6_SERL9</name>
<reference evidence="2" key="1">
    <citation type="submission" date="2011-04" db="EMBL/GenBank/DDBJ databases">
        <title>Evolution of plant cell wall degrading machinery underlies the functional diversity of forest fungi.</title>
        <authorList>
            <consortium name="US DOE Joint Genome Institute (JGI-PGF)"/>
            <person name="Eastwood D.C."/>
            <person name="Floudas D."/>
            <person name="Binder M."/>
            <person name="Majcherczyk A."/>
            <person name="Schneider P."/>
            <person name="Aerts A."/>
            <person name="Asiegbu F.O."/>
            <person name="Baker S.E."/>
            <person name="Barry K."/>
            <person name="Bendiksby M."/>
            <person name="Blumentritt M."/>
            <person name="Coutinho P.M."/>
            <person name="Cullen D."/>
            <person name="Cullen D."/>
            <person name="Gathman A."/>
            <person name="Goodell B."/>
            <person name="Henrissat B."/>
            <person name="Ihrmark K."/>
            <person name="Kauserud H."/>
            <person name="Kohler A."/>
            <person name="LaButti K."/>
            <person name="Lapidus A."/>
            <person name="Lavin J.L."/>
            <person name="Lee Y.-H."/>
            <person name="Lindquist E."/>
            <person name="Lilly W."/>
            <person name="Lucas S."/>
            <person name="Morin E."/>
            <person name="Murat C."/>
            <person name="Oguiza J.A."/>
            <person name="Park J."/>
            <person name="Pisabarro A.G."/>
            <person name="Riley R."/>
            <person name="Rosling A."/>
            <person name="Salamov A."/>
            <person name="Schmidt O."/>
            <person name="Schmutz J."/>
            <person name="Skrede I."/>
            <person name="Stenlid J."/>
            <person name="Wiebenga A."/>
            <person name="Xie X."/>
            <person name="Kues U."/>
            <person name="Hibbett D.S."/>
            <person name="Hoffmeister D."/>
            <person name="Hogberg N."/>
            <person name="Martin F."/>
            <person name="Grigoriev I.V."/>
            <person name="Watkinson S.C."/>
        </authorList>
    </citation>
    <scope>NUCLEOTIDE SEQUENCE</scope>
    <source>
        <strain evidence="2">S7.9</strain>
    </source>
</reference>
<feature type="transmembrane region" description="Helical" evidence="1">
    <location>
        <begin position="54"/>
        <end position="73"/>
    </location>
</feature>
<dbReference type="Gene3D" id="1.20.120.1630">
    <property type="match status" value="1"/>
</dbReference>
<proteinExistence type="predicted"/>
<feature type="non-terminal residue" evidence="2">
    <location>
        <position position="95"/>
    </location>
</feature>
<organism>
    <name type="scientific">Serpula lacrymans var. lacrymans (strain S7.9)</name>
    <name type="common">Dry rot fungus</name>
    <dbReference type="NCBI Taxonomy" id="578457"/>
    <lineage>
        <taxon>Eukaryota</taxon>
        <taxon>Fungi</taxon>
        <taxon>Dikarya</taxon>
        <taxon>Basidiomycota</taxon>
        <taxon>Agaricomycotina</taxon>
        <taxon>Agaricomycetes</taxon>
        <taxon>Agaricomycetidae</taxon>
        <taxon>Boletales</taxon>
        <taxon>Coniophorineae</taxon>
        <taxon>Serpulaceae</taxon>
        <taxon>Serpula</taxon>
    </lineage>
</organism>
<dbReference type="GeneID" id="18811395"/>
<dbReference type="KEGG" id="sla:SERLADRAFT_389488"/>
<dbReference type="AlphaFoldDB" id="F8NWH6"/>
<evidence type="ECO:0000313" key="2">
    <source>
        <dbReference type="EMBL" id="EGO24380.1"/>
    </source>
</evidence>
<keyword evidence="1" id="KW-1133">Transmembrane helix</keyword>